<dbReference type="PIRSF" id="PIRSF004729">
    <property type="entry name" value="MutL"/>
    <property type="match status" value="1"/>
</dbReference>
<evidence type="ECO:0000313" key="1">
    <source>
        <dbReference type="EMBL" id="OUP69155.1"/>
    </source>
</evidence>
<protein>
    <submittedName>
        <fullName evidence="1">Glutamate mutase</fullName>
    </submittedName>
</protein>
<dbReference type="NCBIfam" id="TIGR01319">
    <property type="entry name" value="glmL_fam"/>
    <property type="match status" value="1"/>
</dbReference>
<proteinExistence type="predicted"/>
<organism evidence="1 2">
    <name type="scientific">Anaerotruncus colihominis</name>
    <dbReference type="NCBI Taxonomy" id="169435"/>
    <lineage>
        <taxon>Bacteria</taxon>
        <taxon>Bacillati</taxon>
        <taxon>Bacillota</taxon>
        <taxon>Clostridia</taxon>
        <taxon>Eubacteriales</taxon>
        <taxon>Oscillospiraceae</taxon>
        <taxon>Anaerotruncus</taxon>
    </lineage>
</organism>
<gene>
    <name evidence="1" type="ORF">B5F11_09805</name>
</gene>
<dbReference type="Proteomes" id="UP000196386">
    <property type="component" value="Unassembled WGS sequence"/>
</dbReference>
<reference evidence="2" key="1">
    <citation type="submission" date="2017-04" db="EMBL/GenBank/DDBJ databases">
        <title>Function of individual gut microbiota members based on whole genome sequencing of pure cultures obtained from chicken caecum.</title>
        <authorList>
            <person name="Medvecky M."/>
            <person name="Cejkova D."/>
            <person name="Polansky O."/>
            <person name="Karasova D."/>
            <person name="Kubasova T."/>
            <person name="Cizek A."/>
            <person name="Rychlik I."/>
        </authorList>
    </citation>
    <scope>NUCLEOTIDE SEQUENCE [LARGE SCALE GENOMIC DNA]</scope>
    <source>
        <strain evidence="2">An175</strain>
    </source>
</reference>
<dbReference type="EMBL" id="NFKP01000011">
    <property type="protein sequence ID" value="OUP69155.1"/>
    <property type="molecule type" value="Genomic_DNA"/>
</dbReference>
<dbReference type="AlphaFoldDB" id="A0A1Y4MVB0"/>
<dbReference type="InterPro" id="IPR006230">
    <property type="entry name" value="MutL"/>
</dbReference>
<accession>A0A1Y4MVB0</accession>
<sequence>MEVVEMQANILVYDVGSTYTKAAAFALKDRRFTFLGRGQSPTTLHDVMEGARRAEAAIQAQGVQFAAEMKRYSSCSAAGGLRMVALGYMPRVTAKAAKEVAMTAGARVMQVVSAEEPLSFRREVLMEINPDIILLSGGTDGGDEGCALENAEMICELHGKATVIVACNKYAQRAVAELFDKAGVGYVRVPNIMPTIHELNIKPAREAIHEQFIRQITRARGLVEFRAGLSDQAVVPTPGAVLLASELLAKGTYEQEGAGSLILVDIGGATTDIHSALPELEKLSIEERGLIINNEKQFSYRTVEGNLGLRVSATGIPEAVGPNAVIRAMDGDYGVTPDEVLRFAQHLEDHPDYIPADEREKSLERAMATCAINTALRRHAGHYADAADPVMGIMAGTAIGRDLRRVERVLCVGGIFVHSDKQAAEEMVLRCFEDPGISLLPQEKPQIVQDRDYILYAMGVLGKYYPDAAFSFLREYTGC</sequence>
<evidence type="ECO:0000313" key="2">
    <source>
        <dbReference type="Proteomes" id="UP000196386"/>
    </source>
</evidence>
<dbReference type="Pfam" id="PF13941">
    <property type="entry name" value="MutL"/>
    <property type="match status" value="1"/>
</dbReference>
<comment type="caution">
    <text evidence="1">The sequence shown here is derived from an EMBL/GenBank/DDBJ whole genome shotgun (WGS) entry which is preliminary data.</text>
</comment>
<name>A0A1Y4MVB0_9FIRM</name>
<dbReference type="RefSeq" id="WP_087301275.1">
    <property type="nucleotide sequence ID" value="NZ_NFKP01000011.1"/>
</dbReference>